<reference evidence="3 4" key="1">
    <citation type="submission" date="2019-06" db="EMBL/GenBank/DDBJ databases">
        <title>Sequencing the genomes of 1000 actinobacteria strains.</title>
        <authorList>
            <person name="Klenk H.-P."/>
        </authorList>
    </citation>
    <scope>NUCLEOTIDE SEQUENCE [LARGE SCALE GENOMIC DNA]</scope>
    <source>
        <strain evidence="3 4">DSM 18082</strain>
    </source>
</reference>
<keyword evidence="1" id="KW-0812">Transmembrane</keyword>
<dbReference type="Pfam" id="PF03779">
    <property type="entry name" value="SPW"/>
    <property type="match status" value="1"/>
</dbReference>
<feature type="transmembrane region" description="Helical" evidence="1">
    <location>
        <begin position="61"/>
        <end position="80"/>
    </location>
</feature>
<keyword evidence="4" id="KW-1185">Reference proteome</keyword>
<gene>
    <name evidence="3" type="ORF">FB474_3788</name>
</gene>
<feature type="domain" description="SPW repeat-containing integral membrane" evidence="2">
    <location>
        <begin position="8"/>
        <end position="103"/>
    </location>
</feature>
<dbReference type="OrthoDB" id="32521at2"/>
<evidence type="ECO:0000256" key="1">
    <source>
        <dbReference type="SAM" id="Phobius"/>
    </source>
</evidence>
<evidence type="ECO:0000259" key="2">
    <source>
        <dbReference type="Pfam" id="PF03779"/>
    </source>
</evidence>
<dbReference type="RefSeq" id="WP_141790361.1">
    <property type="nucleotide sequence ID" value="NZ_BAAAKX010000019.1"/>
</dbReference>
<accession>A0A542Z9J7</accession>
<keyword evidence="1" id="KW-1133">Transmembrane helix</keyword>
<name>A0A542Z9J7_9MICO</name>
<organism evidence="3 4">
    <name type="scientific">Oryzihumus leptocrescens</name>
    <dbReference type="NCBI Taxonomy" id="297536"/>
    <lineage>
        <taxon>Bacteria</taxon>
        <taxon>Bacillati</taxon>
        <taxon>Actinomycetota</taxon>
        <taxon>Actinomycetes</taxon>
        <taxon>Micrococcales</taxon>
        <taxon>Intrasporangiaceae</taxon>
        <taxon>Oryzihumus</taxon>
    </lineage>
</organism>
<dbReference type="Proteomes" id="UP000319514">
    <property type="component" value="Unassembled WGS sequence"/>
</dbReference>
<sequence length="122" mass="12757">MRKWTHPQDFVALVAGVYAALSPIWTSTTTKASWTMVVLGVLTAAVAIASLARPDMMSSEGALAVLGIAFIVAPWVMSYSGSSTRALAWTSWIVGIVTLAVGARDLQMTRSAHRGGGVAAAH</sequence>
<dbReference type="AlphaFoldDB" id="A0A542Z9J7"/>
<feature type="transmembrane region" description="Helical" evidence="1">
    <location>
        <begin position="86"/>
        <end position="103"/>
    </location>
</feature>
<protein>
    <submittedName>
        <fullName evidence="3">SPW repeat-containing protein</fullName>
    </submittedName>
</protein>
<dbReference type="EMBL" id="VFOQ01000002">
    <property type="protein sequence ID" value="TQL57019.1"/>
    <property type="molecule type" value="Genomic_DNA"/>
</dbReference>
<feature type="transmembrane region" description="Helical" evidence="1">
    <location>
        <begin position="36"/>
        <end position="54"/>
    </location>
</feature>
<evidence type="ECO:0000313" key="3">
    <source>
        <dbReference type="EMBL" id="TQL57019.1"/>
    </source>
</evidence>
<keyword evidence="1" id="KW-0472">Membrane</keyword>
<comment type="caution">
    <text evidence="3">The sequence shown here is derived from an EMBL/GenBank/DDBJ whole genome shotgun (WGS) entry which is preliminary data.</text>
</comment>
<evidence type="ECO:0000313" key="4">
    <source>
        <dbReference type="Proteomes" id="UP000319514"/>
    </source>
</evidence>
<dbReference type="InterPro" id="IPR005530">
    <property type="entry name" value="SPW"/>
</dbReference>
<proteinExistence type="predicted"/>